<reference evidence="3" key="2">
    <citation type="journal article" date="2023" name="IMA Fungus">
        <title>Comparative genomic study of the Penicillium genus elucidates a diverse pangenome and 15 lateral gene transfer events.</title>
        <authorList>
            <person name="Petersen C."/>
            <person name="Sorensen T."/>
            <person name="Nielsen M.R."/>
            <person name="Sondergaard T.E."/>
            <person name="Sorensen J.L."/>
            <person name="Fitzpatrick D.A."/>
            <person name="Frisvad J.C."/>
            <person name="Nielsen K.L."/>
        </authorList>
    </citation>
    <scope>NUCLEOTIDE SEQUENCE</scope>
    <source>
        <strain evidence="3">IBT 35673</strain>
    </source>
</reference>
<accession>A0A9W9QB05</accession>
<dbReference type="PANTHER" id="PTHR47654:SF3">
    <property type="entry name" value="ZN(II)2CYS6 TRANSCRIPTION FACTOR (EUROFUNG)"/>
    <property type="match status" value="1"/>
</dbReference>
<gene>
    <name evidence="3" type="ORF">N7452_009108</name>
</gene>
<evidence type="ECO:0000259" key="2">
    <source>
        <dbReference type="SMART" id="SM00906"/>
    </source>
</evidence>
<proteinExistence type="predicted"/>
<evidence type="ECO:0000313" key="4">
    <source>
        <dbReference type="Proteomes" id="UP001147695"/>
    </source>
</evidence>
<sequence>MLREMQSLVESDPANRIEALLEEPWLKEGDLPLDLLRPIPNRNGVSSSGEPRSPYLVGSLGTTDRVEEDFNVTAQARATGYHGQLSDITWLERIQRQAEQQRSHQPRITKFALHEFNYHLDDLEIKVREPIQPYWIPARQLADQYLEDYLNTVHPYFPIINRRLFSTQYLLFFDSASLPSDKWLAILNMIFAIAAKYAYSLAVPGRGDIQDHQVYLARARKLSMSNDALFSHPDLQQIQVEGLIAFYLLSSDQINRQAAWRISALAVRSAISLGLNLRNSYEHIAEIDKEIRNRIWWCLYTVEHMLGIMTGRATCARSAVRTSPLPLPFDDDQLEEPLAAELLNFPKLRDARINTVMASSQVRQGTSSKTNGMGSNRIKPCDPLWLHGLPTTSGLCFLYHCDLAVLTEEIANEAYTRKCVSVPWAEFESRIRELRTSIESWHSSLPIGLRFTLLDDDGQVLPCHTLSLALQYYSARIMLGRPWLDREKVRHQGGPTEEMIICHEIAAEAVEAAIRILDIVSGKPDTVCLYKICQWWRILHYMMQATTTVLLELSFGKVQIPGKDEYMLSLAKRAVQWLYSLAERSIASRRAWQFCETALRRLAMHFDYDVSDMPSSDE</sequence>
<dbReference type="EMBL" id="JAPZBQ010000005">
    <property type="protein sequence ID" value="KAJ5328718.1"/>
    <property type="molecule type" value="Genomic_DNA"/>
</dbReference>
<dbReference type="GO" id="GO:0008270">
    <property type="term" value="F:zinc ion binding"/>
    <property type="evidence" value="ECO:0007669"/>
    <property type="project" value="InterPro"/>
</dbReference>
<dbReference type="GO" id="GO:0003677">
    <property type="term" value="F:DNA binding"/>
    <property type="evidence" value="ECO:0007669"/>
    <property type="project" value="InterPro"/>
</dbReference>
<protein>
    <submittedName>
        <fullName evidence="3">Transcriptional regulator family: Fungal Specific TF</fullName>
    </submittedName>
</protein>
<dbReference type="SMART" id="SM00906">
    <property type="entry name" value="Fungal_trans"/>
    <property type="match status" value="1"/>
</dbReference>
<evidence type="ECO:0000313" key="3">
    <source>
        <dbReference type="EMBL" id="KAJ5328718.1"/>
    </source>
</evidence>
<organism evidence="3 4">
    <name type="scientific">Penicillium brevicompactum</name>
    <dbReference type="NCBI Taxonomy" id="5074"/>
    <lineage>
        <taxon>Eukaryota</taxon>
        <taxon>Fungi</taxon>
        <taxon>Dikarya</taxon>
        <taxon>Ascomycota</taxon>
        <taxon>Pezizomycotina</taxon>
        <taxon>Eurotiomycetes</taxon>
        <taxon>Eurotiomycetidae</taxon>
        <taxon>Eurotiales</taxon>
        <taxon>Aspergillaceae</taxon>
        <taxon>Penicillium</taxon>
    </lineage>
</organism>
<dbReference type="Pfam" id="PF04082">
    <property type="entry name" value="Fungal_trans"/>
    <property type="match status" value="1"/>
</dbReference>
<name>A0A9W9QB05_PENBR</name>
<dbReference type="GO" id="GO:0006351">
    <property type="term" value="P:DNA-templated transcription"/>
    <property type="evidence" value="ECO:0007669"/>
    <property type="project" value="InterPro"/>
</dbReference>
<reference evidence="3" key="1">
    <citation type="submission" date="2022-12" db="EMBL/GenBank/DDBJ databases">
        <authorList>
            <person name="Petersen C."/>
        </authorList>
    </citation>
    <scope>NUCLEOTIDE SEQUENCE</scope>
    <source>
        <strain evidence="3">IBT 35673</strain>
    </source>
</reference>
<dbReference type="InterPro" id="IPR053230">
    <property type="entry name" value="Trans_reg_galc"/>
</dbReference>
<dbReference type="CDD" id="cd12148">
    <property type="entry name" value="fungal_TF_MHR"/>
    <property type="match status" value="1"/>
</dbReference>
<dbReference type="AlphaFoldDB" id="A0A9W9QB05"/>
<feature type="domain" description="Xylanolytic transcriptional activator regulatory" evidence="2">
    <location>
        <begin position="259"/>
        <end position="332"/>
    </location>
</feature>
<dbReference type="Proteomes" id="UP001147695">
    <property type="component" value="Unassembled WGS sequence"/>
</dbReference>
<evidence type="ECO:0000256" key="1">
    <source>
        <dbReference type="ARBA" id="ARBA00023242"/>
    </source>
</evidence>
<dbReference type="PANTHER" id="PTHR47654">
    <property type="entry name" value="ZN(II)2CYS6 TRANSCRIPTION FACTOR (EUROFUNG)-RELATED"/>
    <property type="match status" value="1"/>
</dbReference>
<dbReference type="InterPro" id="IPR007219">
    <property type="entry name" value="XnlR_reg_dom"/>
</dbReference>
<comment type="caution">
    <text evidence="3">The sequence shown here is derived from an EMBL/GenBank/DDBJ whole genome shotgun (WGS) entry which is preliminary data.</text>
</comment>
<keyword evidence="1" id="KW-0539">Nucleus</keyword>